<evidence type="ECO:0000256" key="4">
    <source>
        <dbReference type="RuleBase" id="RU000572"/>
    </source>
</evidence>
<comment type="caution">
    <text evidence="5">The sequence shown here is derived from an EMBL/GenBank/DDBJ whole genome shotgun (WGS) entry which is preliminary data.</text>
</comment>
<dbReference type="InterPro" id="IPR012678">
    <property type="entry name" value="Ribosomal_uL23/eL15/eS24_sf"/>
</dbReference>
<gene>
    <name evidence="3" type="primary">rpl13e</name>
    <name evidence="5" type="ORF">HC235_11315</name>
</gene>
<accession>A0A7L4PD97</accession>
<dbReference type="InterPro" id="IPR018256">
    <property type="entry name" value="Ribosomal_eL13_CS"/>
</dbReference>
<dbReference type="GO" id="GO:1990904">
    <property type="term" value="C:ribonucleoprotein complex"/>
    <property type="evidence" value="ECO:0007669"/>
    <property type="project" value="UniProtKB-KW"/>
</dbReference>
<proteinExistence type="inferred from homology"/>
<keyword evidence="2 3" id="KW-0687">Ribonucleoprotein</keyword>
<dbReference type="Pfam" id="PF01294">
    <property type="entry name" value="Ribosomal_L13e"/>
    <property type="match status" value="1"/>
</dbReference>
<evidence type="ECO:0000313" key="5">
    <source>
        <dbReference type="EMBL" id="NYR16504.1"/>
    </source>
</evidence>
<dbReference type="GO" id="GO:0003735">
    <property type="term" value="F:structural constituent of ribosome"/>
    <property type="evidence" value="ECO:0007669"/>
    <property type="project" value="InterPro"/>
</dbReference>
<dbReference type="SUPFAM" id="SSF54189">
    <property type="entry name" value="Ribosomal proteins S24e, L23 and L15e"/>
    <property type="match status" value="1"/>
</dbReference>
<dbReference type="GO" id="GO:0006412">
    <property type="term" value="P:translation"/>
    <property type="evidence" value="ECO:0007669"/>
    <property type="project" value="UniProtKB-UniRule"/>
</dbReference>
<dbReference type="GeneID" id="5054599"/>
<comment type="similarity">
    <text evidence="3 4">Belongs to the eukaryotic ribosomal protein eL13 family.</text>
</comment>
<dbReference type="GO" id="GO:0005840">
    <property type="term" value="C:ribosome"/>
    <property type="evidence" value="ECO:0007669"/>
    <property type="project" value="UniProtKB-KW"/>
</dbReference>
<evidence type="ECO:0000256" key="3">
    <source>
        <dbReference type="HAMAP-Rule" id="MF_00499"/>
    </source>
</evidence>
<dbReference type="OMA" id="FRETHNY"/>
<dbReference type="RefSeq" id="WP_011901432.1">
    <property type="nucleotide sequence ID" value="NZ_JAAVJF010000006.1"/>
</dbReference>
<evidence type="ECO:0000256" key="1">
    <source>
        <dbReference type="ARBA" id="ARBA00022980"/>
    </source>
</evidence>
<dbReference type="EMBL" id="JAAVJF010000006">
    <property type="protein sequence ID" value="NYR16504.1"/>
    <property type="molecule type" value="Genomic_DNA"/>
</dbReference>
<dbReference type="AlphaFoldDB" id="A0A7L4PD97"/>
<organism evidence="5 6">
    <name type="scientific">Pyrobaculum arsenaticum</name>
    <dbReference type="NCBI Taxonomy" id="121277"/>
    <lineage>
        <taxon>Archaea</taxon>
        <taxon>Thermoproteota</taxon>
        <taxon>Thermoprotei</taxon>
        <taxon>Thermoproteales</taxon>
        <taxon>Thermoproteaceae</taxon>
        <taxon>Pyrobaculum</taxon>
    </lineage>
</organism>
<dbReference type="Proteomes" id="UP000554766">
    <property type="component" value="Unassembled WGS sequence"/>
</dbReference>
<evidence type="ECO:0000313" key="6">
    <source>
        <dbReference type="Proteomes" id="UP000554766"/>
    </source>
</evidence>
<name>A0A7L4PD97_9CREN</name>
<sequence length="158" mass="17779">MSTPPKPLVKIPHRISGGGVSRWKTGKGFSLGELNAVGLNAEQARLLGIPIDERRKSMWPHNVEALKKWVTEVLEGKAQPPAPALPKVVKIKQKRGRAFRGLTAAGRRSRGLLSVKLRETHNYKYRKKAKEREQRKRHEATKGLGNLLRISKIVNSRK</sequence>
<protein>
    <recommendedName>
        <fullName evidence="3">Large ribosomal subunit protein eL13</fullName>
    </recommendedName>
</protein>
<dbReference type="HAMAP" id="MF_00499">
    <property type="entry name" value="Ribosomal_eL13"/>
    <property type="match status" value="1"/>
</dbReference>
<evidence type="ECO:0000256" key="2">
    <source>
        <dbReference type="ARBA" id="ARBA00023274"/>
    </source>
</evidence>
<dbReference type="PROSITE" id="PS01104">
    <property type="entry name" value="RIBOSOMAL_L13E"/>
    <property type="match status" value="1"/>
</dbReference>
<dbReference type="InterPro" id="IPR001380">
    <property type="entry name" value="Ribosomal_eL13"/>
</dbReference>
<keyword evidence="1 3" id="KW-0689">Ribosomal protein</keyword>
<keyword evidence="6" id="KW-1185">Reference proteome</keyword>
<reference evidence="5 6" key="1">
    <citation type="journal article" date="2020" name="Nat. Commun.">
        <title>The structures of two archaeal type IV pili illuminate evolutionary relationships.</title>
        <authorList>
            <person name="Wang F."/>
            <person name="Baquero D.P."/>
            <person name="Su Z."/>
            <person name="Beltran L.C."/>
            <person name="Prangishvili D."/>
            <person name="Krupovic M."/>
            <person name="Egelman E.H."/>
        </authorList>
    </citation>
    <scope>NUCLEOTIDE SEQUENCE [LARGE SCALE GENOMIC DNA]</scope>
    <source>
        <strain evidence="5 6">2GA</strain>
    </source>
</reference>